<dbReference type="EMBL" id="PEYM01000086">
    <property type="protein sequence ID" value="PIS29397.1"/>
    <property type="molecule type" value="Genomic_DNA"/>
</dbReference>
<dbReference type="PANTHER" id="PTHR43393:SF2">
    <property type="entry name" value="CYTOKININ RIBOSIDE 5'-MONOPHOSPHATE PHOSPHORIBOHYDROLASE"/>
    <property type="match status" value="1"/>
</dbReference>
<dbReference type="InterPro" id="IPR005269">
    <property type="entry name" value="LOG"/>
</dbReference>
<reference evidence="1 2" key="1">
    <citation type="submission" date="2017-09" db="EMBL/GenBank/DDBJ databases">
        <title>Depth-based differentiation of microbial function through sediment-hosted aquifers and enrichment of novel symbionts in the deep terrestrial subsurface.</title>
        <authorList>
            <person name="Probst A.J."/>
            <person name="Ladd B."/>
            <person name="Jarett J.K."/>
            <person name="Geller-Mcgrath D.E."/>
            <person name="Sieber C.M."/>
            <person name="Emerson J.B."/>
            <person name="Anantharaman K."/>
            <person name="Thomas B.C."/>
            <person name="Malmstrom R."/>
            <person name="Stieglmeier M."/>
            <person name="Klingl A."/>
            <person name="Woyke T."/>
            <person name="Ryan C.M."/>
            <person name="Banfield J.F."/>
        </authorList>
    </citation>
    <scope>NUCLEOTIDE SEQUENCE [LARGE SCALE GENOMIC DNA]</scope>
    <source>
        <strain evidence="1">CG08_land_8_20_14_0_20_45_16</strain>
    </source>
</reference>
<comment type="caution">
    <text evidence="1">The sequence shown here is derived from an EMBL/GenBank/DDBJ whole genome shotgun (WGS) entry which is preliminary data.</text>
</comment>
<proteinExistence type="predicted"/>
<dbReference type="GO" id="GO:0005829">
    <property type="term" value="C:cytosol"/>
    <property type="evidence" value="ECO:0007669"/>
    <property type="project" value="TreeGrafter"/>
</dbReference>
<dbReference type="Proteomes" id="UP000231343">
    <property type="component" value="Unassembled WGS sequence"/>
</dbReference>
<organism evidence="1 2">
    <name type="scientific">Candidatus Saganbacteria bacterium CG08_land_8_20_14_0_20_45_16</name>
    <dbReference type="NCBI Taxonomy" id="2014293"/>
    <lineage>
        <taxon>Bacteria</taxon>
        <taxon>Bacillati</taxon>
        <taxon>Saganbacteria</taxon>
    </lineage>
</organism>
<gene>
    <name evidence="1" type="ORF">COT42_05445</name>
</gene>
<sequence>MPNHKPYATGNPKIDKLIDELAKDFSTPQTRSYIHDLFTTVIKLHQDKADEHDLYLINNTLKELRHIFRTFAPYREIKKVALFGSHRSPAEDKEYLLAEEFSRLIAAQGFMVITGGGGGVMEAANKGAGKSGFAVKIKLPLEQKVNPYVIPGEKLINVKYFYTRKLAFIKESDATVLFPGGFGTHDEGFEVLTLAQTGKATPRPIVMVEAPGRKYWKNWLRFIEEGLVKGKFIRPVDRSLFKIVSSAKAAAQEVIDFYRLYHSIRYGRETTIIRLQKPLSEKYLAKLSKKYADIIAGQINPSGPLPVEVREKDHLHLPRICFCFDRHGFARLAQLIRDLNQA</sequence>
<name>A0A2H0XWU1_UNCSA</name>
<evidence type="ECO:0000313" key="1">
    <source>
        <dbReference type="EMBL" id="PIS29397.1"/>
    </source>
</evidence>
<protein>
    <submittedName>
        <fullName evidence="1">TIGR00730 family Rossman fold protein</fullName>
    </submittedName>
</protein>
<accession>A0A2H0XWU1</accession>
<dbReference type="GO" id="GO:0009691">
    <property type="term" value="P:cytokinin biosynthetic process"/>
    <property type="evidence" value="ECO:0007669"/>
    <property type="project" value="InterPro"/>
</dbReference>
<dbReference type="Gene3D" id="3.40.50.450">
    <property type="match status" value="1"/>
</dbReference>
<evidence type="ECO:0000313" key="2">
    <source>
        <dbReference type="Proteomes" id="UP000231343"/>
    </source>
</evidence>
<dbReference type="PANTHER" id="PTHR43393">
    <property type="entry name" value="CYTOKININ RIBOSIDE 5'-MONOPHOSPHATE PHOSPHORIBOHYDROLASE"/>
    <property type="match status" value="1"/>
</dbReference>
<dbReference type="AlphaFoldDB" id="A0A2H0XWU1"/>
<dbReference type="Pfam" id="PF03641">
    <property type="entry name" value="Lysine_decarbox"/>
    <property type="match status" value="1"/>
</dbReference>
<dbReference type="InterPro" id="IPR052341">
    <property type="entry name" value="LOG_family_nucleotidases"/>
</dbReference>
<dbReference type="GO" id="GO:0016787">
    <property type="term" value="F:hydrolase activity"/>
    <property type="evidence" value="ECO:0007669"/>
    <property type="project" value="InterPro"/>
</dbReference>
<dbReference type="SUPFAM" id="SSF102405">
    <property type="entry name" value="MCP/YpsA-like"/>
    <property type="match status" value="1"/>
</dbReference>
<dbReference type="NCBIfam" id="TIGR00730">
    <property type="entry name" value="Rossman fold protein, TIGR00730 family"/>
    <property type="match status" value="1"/>
</dbReference>
<dbReference type="InterPro" id="IPR031100">
    <property type="entry name" value="LOG_fam"/>
</dbReference>